<dbReference type="EMBL" id="CM039432">
    <property type="protein sequence ID" value="KAI4332561.1"/>
    <property type="molecule type" value="Genomic_DNA"/>
</dbReference>
<sequence length="187" mass="20813">MHPNLDSSNKIQNKTQAMIAHYHSRTLSPNQCGSVLVQTIDAPLPLVWSLVRRFDNPQAYKQFIRNCTMLVGDRGGGVGSIRKVEVISGLPAEVSLERLDELDDELHLIKFSIVDGDHRLVNYRSTTSLHEEEETGKTVAIESYSVDVPAGSSEEDTCSFTNTIISCNLKWLARTAEQMALNIKGLR</sequence>
<accession>A0ACB9N9A1</accession>
<name>A0ACB9N9A1_BAUVA</name>
<proteinExistence type="predicted"/>
<keyword evidence="2" id="KW-1185">Reference proteome</keyword>
<organism evidence="1 2">
    <name type="scientific">Bauhinia variegata</name>
    <name type="common">Purple orchid tree</name>
    <name type="synonym">Phanera variegata</name>
    <dbReference type="NCBI Taxonomy" id="167791"/>
    <lineage>
        <taxon>Eukaryota</taxon>
        <taxon>Viridiplantae</taxon>
        <taxon>Streptophyta</taxon>
        <taxon>Embryophyta</taxon>
        <taxon>Tracheophyta</taxon>
        <taxon>Spermatophyta</taxon>
        <taxon>Magnoliopsida</taxon>
        <taxon>eudicotyledons</taxon>
        <taxon>Gunneridae</taxon>
        <taxon>Pentapetalae</taxon>
        <taxon>rosids</taxon>
        <taxon>fabids</taxon>
        <taxon>Fabales</taxon>
        <taxon>Fabaceae</taxon>
        <taxon>Cercidoideae</taxon>
        <taxon>Cercideae</taxon>
        <taxon>Bauhiniinae</taxon>
        <taxon>Bauhinia</taxon>
    </lineage>
</organism>
<comment type="caution">
    <text evidence="1">The sequence shown here is derived from an EMBL/GenBank/DDBJ whole genome shotgun (WGS) entry which is preliminary data.</text>
</comment>
<gene>
    <name evidence="1" type="ORF">L6164_017457</name>
</gene>
<reference evidence="1 2" key="1">
    <citation type="journal article" date="2022" name="DNA Res.">
        <title>Chromosomal-level genome assembly of the orchid tree Bauhinia variegata (Leguminosae; Cercidoideae) supports the allotetraploid origin hypothesis of Bauhinia.</title>
        <authorList>
            <person name="Zhong Y."/>
            <person name="Chen Y."/>
            <person name="Zheng D."/>
            <person name="Pang J."/>
            <person name="Liu Y."/>
            <person name="Luo S."/>
            <person name="Meng S."/>
            <person name="Qian L."/>
            <person name="Wei D."/>
            <person name="Dai S."/>
            <person name="Zhou R."/>
        </authorList>
    </citation>
    <scope>NUCLEOTIDE SEQUENCE [LARGE SCALE GENOMIC DNA]</scope>
    <source>
        <strain evidence="1">BV-YZ2020</strain>
    </source>
</reference>
<protein>
    <submittedName>
        <fullName evidence="1">Uncharacterized protein</fullName>
    </submittedName>
</protein>
<dbReference type="Proteomes" id="UP000828941">
    <property type="component" value="Chromosome 7"/>
</dbReference>
<evidence type="ECO:0000313" key="1">
    <source>
        <dbReference type="EMBL" id="KAI4332561.1"/>
    </source>
</evidence>
<evidence type="ECO:0000313" key="2">
    <source>
        <dbReference type="Proteomes" id="UP000828941"/>
    </source>
</evidence>